<gene>
    <name evidence="1" type="ORF">LCGC14_0340880</name>
</gene>
<name>A0A0F9W0Y0_9ZZZZ</name>
<reference evidence="1" key="1">
    <citation type="journal article" date="2015" name="Nature">
        <title>Complex archaea that bridge the gap between prokaryotes and eukaryotes.</title>
        <authorList>
            <person name="Spang A."/>
            <person name="Saw J.H."/>
            <person name="Jorgensen S.L."/>
            <person name="Zaremba-Niedzwiedzka K."/>
            <person name="Martijn J."/>
            <person name="Lind A.E."/>
            <person name="van Eijk R."/>
            <person name="Schleper C."/>
            <person name="Guy L."/>
            <person name="Ettema T.J."/>
        </authorList>
    </citation>
    <scope>NUCLEOTIDE SEQUENCE</scope>
</reference>
<evidence type="ECO:0000313" key="1">
    <source>
        <dbReference type="EMBL" id="KKN79306.1"/>
    </source>
</evidence>
<dbReference type="AlphaFoldDB" id="A0A0F9W0Y0"/>
<comment type="caution">
    <text evidence="1">The sequence shown here is derived from an EMBL/GenBank/DDBJ whole genome shotgun (WGS) entry which is preliminary data.</text>
</comment>
<sequence>MAITEERRSALEIIISSYKLVLSRIPMLPFRWRRALFKSYVENLSDEAFNIYGTQIAETICFTKRDSRRYWNGRKELEFILKDILRLEKHRGLLLSQIRKQRLKYNLKR</sequence>
<proteinExistence type="predicted"/>
<organism evidence="1">
    <name type="scientific">marine sediment metagenome</name>
    <dbReference type="NCBI Taxonomy" id="412755"/>
    <lineage>
        <taxon>unclassified sequences</taxon>
        <taxon>metagenomes</taxon>
        <taxon>ecological metagenomes</taxon>
    </lineage>
</organism>
<dbReference type="EMBL" id="LAZR01000249">
    <property type="protein sequence ID" value="KKN79306.1"/>
    <property type="molecule type" value="Genomic_DNA"/>
</dbReference>
<protein>
    <submittedName>
        <fullName evidence="1">Uncharacterized protein</fullName>
    </submittedName>
</protein>
<accession>A0A0F9W0Y0</accession>